<dbReference type="InterPro" id="IPR036866">
    <property type="entry name" value="RibonucZ/Hydroxyglut_hydro"/>
</dbReference>
<dbReference type="RefSeq" id="WP_284487246.1">
    <property type="nucleotide sequence ID" value="NZ_JASNJE010000034.1"/>
</dbReference>
<organism evidence="3 4">
    <name type="scientific">Sedimentitalea xiamensis</name>
    <dbReference type="NCBI Taxonomy" id="3050037"/>
    <lineage>
        <taxon>Bacteria</taxon>
        <taxon>Pseudomonadati</taxon>
        <taxon>Pseudomonadota</taxon>
        <taxon>Alphaproteobacteria</taxon>
        <taxon>Rhodobacterales</taxon>
        <taxon>Paracoccaceae</taxon>
        <taxon>Sedimentitalea</taxon>
    </lineage>
</organism>
<evidence type="ECO:0000313" key="4">
    <source>
        <dbReference type="Proteomes" id="UP001227126"/>
    </source>
</evidence>
<dbReference type="PANTHER" id="PTHR42951">
    <property type="entry name" value="METALLO-BETA-LACTAMASE DOMAIN-CONTAINING"/>
    <property type="match status" value="1"/>
</dbReference>
<dbReference type="SUPFAM" id="SSF56281">
    <property type="entry name" value="Metallo-hydrolase/oxidoreductase"/>
    <property type="match status" value="1"/>
</dbReference>
<evidence type="ECO:0000313" key="3">
    <source>
        <dbReference type="EMBL" id="MDK3075324.1"/>
    </source>
</evidence>
<dbReference type="NCBIfam" id="TIGR04559">
    <property type="entry name" value="SoxH_rel_PQQ_2"/>
    <property type="match status" value="1"/>
</dbReference>
<dbReference type="CDD" id="cd16282">
    <property type="entry name" value="metallo-hydrolase-like_MBL-fold"/>
    <property type="match status" value="1"/>
</dbReference>
<evidence type="ECO:0000256" key="1">
    <source>
        <dbReference type="ARBA" id="ARBA00005250"/>
    </source>
</evidence>
<dbReference type="InterPro" id="IPR030829">
    <property type="entry name" value="SoxH-rel_PQQ_2"/>
</dbReference>
<evidence type="ECO:0000259" key="2">
    <source>
        <dbReference type="SMART" id="SM00849"/>
    </source>
</evidence>
<dbReference type="Proteomes" id="UP001227126">
    <property type="component" value="Unassembled WGS sequence"/>
</dbReference>
<dbReference type="PANTHER" id="PTHR42951:SF4">
    <property type="entry name" value="ACYL-COENZYME A THIOESTERASE MBLAC2"/>
    <property type="match status" value="1"/>
</dbReference>
<feature type="domain" description="Metallo-beta-lactamase" evidence="2">
    <location>
        <begin position="93"/>
        <end position="277"/>
    </location>
</feature>
<sequence length="348" mass="36921">MFELIVTLCLLSAPETCRDVLLPGFERASAAACADAFARRPVDVAALFPDSHVQGEPRCQPSGPAAEVQDLSNGVFVFKGAIDEATPQNLGGVSNAGFVVGGDSVAVIDSGGSRRMGEELWRSVRAKTDLPVSHVILTHMHPDHVLGTSVFAEAGARVVGHEKLGPALADRRDSYMAGFGRLIGDAQFIGTKIVLPDLPVPGRLEIDLGGRVLDLRSWPTAHTGNDLTVLDPAGGVLFTGDLVFDDHAPALDGSVRGWISVLSEMKMLEIGRIVPGHGGPVLNWPSGAQDLDRYLEVLAADTRAAIGRGDPLSTAASNIAASEAENWQLFDLFNARNATVAYTELEWE</sequence>
<comment type="similarity">
    <text evidence="1">Belongs to the metallo-beta-lactamase superfamily. Class-B beta-lactamase family.</text>
</comment>
<dbReference type="SMART" id="SM00849">
    <property type="entry name" value="Lactamase_B"/>
    <property type="match status" value="1"/>
</dbReference>
<accession>A0ABT7FJL0</accession>
<dbReference type="EMBL" id="JASNJE010000034">
    <property type="protein sequence ID" value="MDK3075324.1"/>
    <property type="molecule type" value="Genomic_DNA"/>
</dbReference>
<name>A0ABT7FJL0_9RHOB</name>
<reference evidence="3 4" key="1">
    <citation type="submission" date="2023-05" db="EMBL/GenBank/DDBJ databases">
        <title>Sedimentitalea sp. nov. JM2-8.</title>
        <authorList>
            <person name="Huang J."/>
        </authorList>
    </citation>
    <scope>NUCLEOTIDE SEQUENCE [LARGE SCALE GENOMIC DNA]</scope>
    <source>
        <strain evidence="3 4">JM2-8</strain>
    </source>
</reference>
<proteinExistence type="inferred from homology"/>
<dbReference type="InterPro" id="IPR050855">
    <property type="entry name" value="NDM-1-like"/>
</dbReference>
<dbReference type="InterPro" id="IPR001279">
    <property type="entry name" value="Metallo-B-lactamas"/>
</dbReference>
<protein>
    <submittedName>
        <fullName evidence="3">Quinoprotein relay system zinc metallohydrolase 2</fullName>
    </submittedName>
</protein>
<gene>
    <name evidence="3" type="ORF">QO034_19780</name>
</gene>
<dbReference type="Gene3D" id="3.60.15.10">
    <property type="entry name" value="Ribonuclease Z/Hydroxyacylglutathione hydrolase-like"/>
    <property type="match status" value="1"/>
</dbReference>
<keyword evidence="4" id="KW-1185">Reference proteome</keyword>
<dbReference type="Pfam" id="PF00753">
    <property type="entry name" value="Lactamase_B"/>
    <property type="match status" value="1"/>
</dbReference>
<comment type="caution">
    <text evidence="3">The sequence shown here is derived from an EMBL/GenBank/DDBJ whole genome shotgun (WGS) entry which is preliminary data.</text>
</comment>